<keyword evidence="7" id="KW-1185">Reference proteome</keyword>
<dbReference type="PROSITE" id="PS01124">
    <property type="entry name" value="HTH_ARAC_FAMILY_2"/>
    <property type="match status" value="1"/>
</dbReference>
<keyword evidence="4" id="KW-0472">Membrane</keyword>
<dbReference type="SUPFAM" id="SSF46689">
    <property type="entry name" value="Homeodomain-like"/>
    <property type="match status" value="1"/>
</dbReference>
<dbReference type="GO" id="GO:0003700">
    <property type="term" value="F:DNA-binding transcription factor activity"/>
    <property type="evidence" value="ECO:0007669"/>
    <property type="project" value="InterPro"/>
</dbReference>
<dbReference type="PROSITE" id="PS00041">
    <property type="entry name" value="HTH_ARAC_FAMILY_1"/>
    <property type="match status" value="1"/>
</dbReference>
<dbReference type="InterPro" id="IPR009057">
    <property type="entry name" value="Homeodomain-like_sf"/>
</dbReference>
<sequence>MKNHHKQMINAYSYNSGKINLNWLFIIVIAYLLLHNAGILISIFKFLDKPIHSLEHLSSGVLLVFVFVLGIFGFRQNQLTSVTNSPKISAPQIKAPAKTEEEVSDKYKHSSLKEAQANAYMQKIIDYINASAIWKDNELSIDKISAQTGIPKYYISQVLNEKVQKNFYTFINEYRIEYAMKLIKSPEHKNWSFVAIAFESGFNSKSVFNSFFKKHTGMTPTEYKNKEVG</sequence>
<feature type="transmembrane region" description="Helical" evidence="4">
    <location>
        <begin position="56"/>
        <end position="74"/>
    </location>
</feature>
<dbReference type="InterPro" id="IPR018060">
    <property type="entry name" value="HTH_AraC"/>
</dbReference>
<proteinExistence type="predicted"/>
<evidence type="ECO:0000313" key="7">
    <source>
        <dbReference type="Proteomes" id="UP001207408"/>
    </source>
</evidence>
<comment type="caution">
    <text evidence="6">The sequence shown here is derived from an EMBL/GenBank/DDBJ whole genome shotgun (WGS) entry which is preliminary data.</text>
</comment>
<dbReference type="PANTHER" id="PTHR43280:SF29">
    <property type="entry name" value="ARAC-FAMILY TRANSCRIPTIONAL REGULATOR"/>
    <property type="match status" value="1"/>
</dbReference>
<gene>
    <name evidence="6" type="ORF">OM074_02755</name>
</gene>
<evidence type="ECO:0000256" key="2">
    <source>
        <dbReference type="ARBA" id="ARBA00023125"/>
    </source>
</evidence>
<keyword evidence="1" id="KW-0805">Transcription regulation</keyword>
<organism evidence="6 7">
    <name type="scientific">Plebeiibacterium marinum</name>
    <dbReference type="NCBI Taxonomy" id="2992111"/>
    <lineage>
        <taxon>Bacteria</taxon>
        <taxon>Pseudomonadati</taxon>
        <taxon>Bacteroidota</taxon>
        <taxon>Bacteroidia</taxon>
        <taxon>Marinilabiliales</taxon>
        <taxon>Marinilabiliaceae</taxon>
        <taxon>Plebeiibacterium</taxon>
    </lineage>
</organism>
<keyword evidence="4" id="KW-1133">Transmembrane helix</keyword>
<dbReference type="Pfam" id="PF12833">
    <property type="entry name" value="HTH_18"/>
    <property type="match status" value="1"/>
</dbReference>
<keyword evidence="3" id="KW-0804">Transcription</keyword>
<keyword evidence="2" id="KW-0238">DNA-binding</keyword>
<accession>A0AAE3MCA3</accession>
<evidence type="ECO:0000256" key="1">
    <source>
        <dbReference type="ARBA" id="ARBA00023015"/>
    </source>
</evidence>
<dbReference type="InterPro" id="IPR018062">
    <property type="entry name" value="HTH_AraC-typ_CS"/>
</dbReference>
<evidence type="ECO:0000313" key="6">
    <source>
        <dbReference type="EMBL" id="MCW3804527.1"/>
    </source>
</evidence>
<dbReference type="Proteomes" id="UP001207408">
    <property type="component" value="Unassembled WGS sequence"/>
</dbReference>
<keyword evidence="4" id="KW-0812">Transmembrane</keyword>
<name>A0AAE3MCA3_9BACT</name>
<feature type="transmembrane region" description="Helical" evidence="4">
    <location>
        <begin position="21"/>
        <end position="44"/>
    </location>
</feature>
<evidence type="ECO:0000256" key="4">
    <source>
        <dbReference type="SAM" id="Phobius"/>
    </source>
</evidence>
<dbReference type="PANTHER" id="PTHR43280">
    <property type="entry name" value="ARAC-FAMILY TRANSCRIPTIONAL REGULATOR"/>
    <property type="match status" value="1"/>
</dbReference>
<dbReference type="SMART" id="SM00342">
    <property type="entry name" value="HTH_ARAC"/>
    <property type="match status" value="1"/>
</dbReference>
<dbReference type="Gene3D" id="1.10.10.60">
    <property type="entry name" value="Homeodomain-like"/>
    <property type="match status" value="2"/>
</dbReference>
<dbReference type="GO" id="GO:0043565">
    <property type="term" value="F:sequence-specific DNA binding"/>
    <property type="evidence" value="ECO:0007669"/>
    <property type="project" value="InterPro"/>
</dbReference>
<evidence type="ECO:0000259" key="5">
    <source>
        <dbReference type="PROSITE" id="PS01124"/>
    </source>
</evidence>
<dbReference type="EMBL" id="JAPDPI010000003">
    <property type="protein sequence ID" value="MCW3804527.1"/>
    <property type="molecule type" value="Genomic_DNA"/>
</dbReference>
<dbReference type="AlphaFoldDB" id="A0AAE3MCA3"/>
<dbReference type="RefSeq" id="WP_301197748.1">
    <property type="nucleotide sequence ID" value="NZ_JAPDPI010000003.1"/>
</dbReference>
<evidence type="ECO:0000256" key="3">
    <source>
        <dbReference type="ARBA" id="ARBA00023163"/>
    </source>
</evidence>
<protein>
    <submittedName>
        <fullName evidence="6">AraC family transcriptional regulator</fullName>
    </submittedName>
</protein>
<feature type="domain" description="HTH araC/xylS-type" evidence="5">
    <location>
        <begin position="122"/>
        <end position="226"/>
    </location>
</feature>
<reference evidence="6" key="1">
    <citation type="submission" date="2022-10" db="EMBL/GenBank/DDBJ databases">
        <authorList>
            <person name="Yu W.X."/>
        </authorList>
    </citation>
    <scope>NUCLEOTIDE SEQUENCE</scope>
    <source>
        <strain evidence="6">D04</strain>
    </source>
</reference>